<sequence>MERIPPKLLLIFNLEGALCKRIYSAPASITNTDPSPKLLLRNDLDGFLRWMFIKNKIFFKVGVWTDTTSEATESLVGTVFGRFSGGLLFKYASPAEQGLKDLQRVWYNYPMFNDTTTVYIDYKDSVVQKKNQLLLKEFDDDKTLYMLQDYFRFFSYQYHFKKIHSLTDFMIKTPFIMFMNESDKKAPENYTENSKFRNFTL</sequence>
<dbReference type="InterPro" id="IPR023214">
    <property type="entry name" value="HAD_sf"/>
</dbReference>
<comment type="caution">
    <text evidence="1">The sequence shown here is derived from an EMBL/GenBank/DDBJ whole genome shotgun (WGS) entry which is preliminary data.</text>
</comment>
<evidence type="ECO:0008006" key="3">
    <source>
        <dbReference type="Google" id="ProtNLM"/>
    </source>
</evidence>
<accession>A0AAU9ILK5</accession>
<dbReference type="EMBL" id="CAJZBQ010000002">
    <property type="protein sequence ID" value="CAG9310360.1"/>
    <property type="molecule type" value="Genomic_DNA"/>
</dbReference>
<gene>
    <name evidence="1" type="ORF">BSTOLATCC_MIC1211</name>
</gene>
<proteinExistence type="predicted"/>
<dbReference type="Proteomes" id="UP001162131">
    <property type="component" value="Unassembled WGS sequence"/>
</dbReference>
<reference evidence="1" key="1">
    <citation type="submission" date="2021-09" db="EMBL/GenBank/DDBJ databases">
        <authorList>
            <consortium name="AG Swart"/>
            <person name="Singh M."/>
            <person name="Singh A."/>
            <person name="Seah K."/>
            <person name="Emmerich C."/>
        </authorList>
    </citation>
    <scope>NUCLEOTIDE SEQUENCE</scope>
    <source>
        <strain evidence="1">ATCC30299</strain>
    </source>
</reference>
<keyword evidence="2" id="KW-1185">Reference proteome</keyword>
<organism evidence="1 2">
    <name type="scientific">Blepharisma stoltei</name>
    <dbReference type="NCBI Taxonomy" id="1481888"/>
    <lineage>
        <taxon>Eukaryota</taxon>
        <taxon>Sar</taxon>
        <taxon>Alveolata</taxon>
        <taxon>Ciliophora</taxon>
        <taxon>Postciliodesmatophora</taxon>
        <taxon>Heterotrichea</taxon>
        <taxon>Heterotrichida</taxon>
        <taxon>Blepharismidae</taxon>
        <taxon>Blepharisma</taxon>
    </lineage>
</organism>
<dbReference type="AlphaFoldDB" id="A0AAU9ILK5"/>
<evidence type="ECO:0000313" key="2">
    <source>
        <dbReference type="Proteomes" id="UP001162131"/>
    </source>
</evidence>
<name>A0AAU9ILK5_9CILI</name>
<dbReference type="Gene3D" id="3.40.50.1000">
    <property type="entry name" value="HAD superfamily/HAD-like"/>
    <property type="match status" value="1"/>
</dbReference>
<evidence type="ECO:0000313" key="1">
    <source>
        <dbReference type="EMBL" id="CAG9310360.1"/>
    </source>
</evidence>
<protein>
    <recommendedName>
        <fullName evidence="3">FCP1 homology domain-containing protein</fullName>
    </recommendedName>
</protein>